<protein>
    <submittedName>
        <fullName evidence="2">Uncharacterized protein</fullName>
    </submittedName>
</protein>
<evidence type="ECO:0000313" key="2">
    <source>
        <dbReference type="EMBL" id="GFN75064.1"/>
    </source>
</evidence>
<evidence type="ECO:0000256" key="1">
    <source>
        <dbReference type="SAM" id="MobiDB-lite"/>
    </source>
</evidence>
<organism evidence="2 3">
    <name type="scientific">Plakobranchus ocellatus</name>
    <dbReference type="NCBI Taxonomy" id="259542"/>
    <lineage>
        <taxon>Eukaryota</taxon>
        <taxon>Metazoa</taxon>
        <taxon>Spiralia</taxon>
        <taxon>Lophotrochozoa</taxon>
        <taxon>Mollusca</taxon>
        <taxon>Gastropoda</taxon>
        <taxon>Heterobranchia</taxon>
        <taxon>Euthyneura</taxon>
        <taxon>Panpulmonata</taxon>
        <taxon>Sacoglossa</taxon>
        <taxon>Placobranchoidea</taxon>
        <taxon>Plakobranchidae</taxon>
        <taxon>Plakobranchus</taxon>
    </lineage>
</organism>
<evidence type="ECO:0000313" key="3">
    <source>
        <dbReference type="Proteomes" id="UP000735302"/>
    </source>
</evidence>
<comment type="caution">
    <text evidence="2">The sequence shown here is derived from an EMBL/GenBank/DDBJ whole genome shotgun (WGS) entry which is preliminary data.</text>
</comment>
<reference evidence="2 3" key="1">
    <citation type="journal article" date="2021" name="Elife">
        <title>Chloroplast acquisition without the gene transfer in kleptoplastic sea slugs, Plakobranchus ocellatus.</title>
        <authorList>
            <person name="Maeda T."/>
            <person name="Takahashi S."/>
            <person name="Yoshida T."/>
            <person name="Shimamura S."/>
            <person name="Takaki Y."/>
            <person name="Nagai Y."/>
            <person name="Toyoda A."/>
            <person name="Suzuki Y."/>
            <person name="Arimoto A."/>
            <person name="Ishii H."/>
            <person name="Satoh N."/>
            <person name="Nishiyama T."/>
            <person name="Hasebe M."/>
            <person name="Maruyama T."/>
            <person name="Minagawa J."/>
            <person name="Obokata J."/>
            <person name="Shigenobu S."/>
        </authorList>
    </citation>
    <scope>NUCLEOTIDE SEQUENCE [LARGE SCALE GENOMIC DNA]</scope>
</reference>
<feature type="region of interest" description="Disordered" evidence="1">
    <location>
        <begin position="43"/>
        <end position="79"/>
    </location>
</feature>
<dbReference type="EMBL" id="BLXT01000208">
    <property type="protein sequence ID" value="GFN75064.1"/>
    <property type="molecule type" value="Genomic_DNA"/>
</dbReference>
<gene>
    <name evidence="2" type="ORF">PoB_000157000</name>
</gene>
<accession>A0AAV3XW81</accession>
<dbReference type="Proteomes" id="UP000735302">
    <property type="component" value="Unassembled WGS sequence"/>
</dbReference>
<dbReference type="AlphaFoldDB" id="A0AAV3XW81"/>
<keyword evidence="3" id="KW-1185">Reference proteome</keyword>
<proteinExistence type="predicted"/>
<feature type="compositionally biased region" description="Acidic residues" evidence="1">
    <location>
        <begin position="45"/>
        <end position="76"/>
    </location>
</feature>
<name>A0AAV3XW81_9GAST</name>
<sequence>METITRRLNNRATKVKILLGSSGTRGGSVTQDHQYLQQIWHLNDADNDGDDVDDDHDNNEDEENDVDHDDEGDGDVEAAHISPLIFFPELLE</sequence>